<accession>A0AAD3XEC2</accession>
<reference evidence="1" key="1">
    <citation type="submission" date="2023-05" db="EMBL/GenBank/DDBJ databases">
        <title>Nepenthes gracilis genome sequencing.</title>
        <authorList>
            <person name="Fukushima K."/>
        </authorList>
    </citation>
    <scope>NUCLEOTIDE SEQUENCE</scope>
    <source>
        <strain evidence="1">SING2019-196</strain>
    </source>
</reference>
<name>A0AAD3XEC2_NEPGR</name>
<keyword evidence="2" id="KW-1185">Reference proteome</keyword>
<evidence type="ECO:0000313" key="1">
    <source>
        <dbReference type="EMBL" id="GMH02069.1"/>
    </source>
</evidence>
<dbReference type="Proteomes" id="UP001279734">
    <property type="component" value="Unassembled WGS sequence"/>
</dbReference>
<dbReference type="EMBL" id="BSYO01000003">
    <property type="protein sequence ID" value="GMH02069.1"/>
    <property type="molecule type" value="Genomic_DNA"/>
</dbReference>
<gene>
    <name evidence="1" type="ORF">Nepgr_003908</name>
</gene>
<evidence type="ECO:0000313" key="2">
    <source>
        <dbReference type="Proteomes" id="UP001279734"/>
    </source>
</evidence>
<organism evidence="1 2">
    <name type="scientific">Nepenthes gracilis</name>
    <name type="common">Slender pitcher plant</name>
    <dbReference type="NCBI Taxonomy" id="150966"/>
    <lineage>
        <taxon>Eukaryota</taxon>
        <taxon>Viridiplantae</taxon>
        <taxon>Streptophyta</taxon>
        <taxon>Embryophyta</taxon>
        <taxon>Tracheophyta</taxon>
        <taxon>Spermatophyta</taxon>
        <taxon>Magnoliopsida</taxon>
        <taxon>eudicotyledons</taxon>
        <taxon>Gunneridae</taxon>
        <taxon>Pentapetalae</taxon>
        <taxon>Caryophyllales</taxon>
        <taxon>Nepenthaceae</taxon>
        <taxon>Nepenthes</taxon>
    </lineage>
</organism>
<dbReference type="AlphaFoldDB" id="A0AAD3XEC2"/>
<sequence length="137" mass="15207">MPAQLRIKTGNSTELPDQMFTNILVDYQWKPKRSREGNQMGLSGAPCKSAKIFRPTGRILPDLMSFPLSNKVNKLSHASPAPRKADLNTGDRSISNSFATLQKFEMGCQIVDSAEKRNGNGVEDELLQIKMPLCNLD</sequence>
<comment type="caution">
    <text evidence="1">The sequence shown here is derived from an EMBL/GenBank/DDBJ whole genome shotgun (WGS) entry which is preliminary data.</text>
</comment>
<proteinExistence type="predicted"/>
<protein>
    <submittedName>
        <fullName evidence="1">Uncharacterized protein</fullName>
    </submittedName>
</protein>